<dbReference type="EMBL" id="JACVVK020000248">
    <property type="protein sequence ID" value="KAK7482246.1"/>
    <property type="molecule type" value="Genomic_DNA"/>
</dbReference>
<evidence type="ECO:0000313" key="3">
    <source>
        <dbReference type="Proteomes" id="UP001519460"/>
    </source>
</evidence>
<keyword evidence="3" id="KW-1185">Reference proteome</keyword>
<protein>
    <submittedName>
        <fullName evidence="2">Uncharacterized protein</fullName>
    </submittedName>
</protein>
<feature type="transmembrane region" description="Helical" evidence="1">
    <location>
        <begin position="45"/>
        <end position="74"/>
    </location>
</feature>
<keyword evidence="1" id="KW-0812">Transmembrane</keyword>
<keyword evidence="1" id="KW-1133">Transmembrane helix</keyword>
<reference evidence="2 3" key="1">
    <citation type="journal article" date="2023" name="Sci. Data">
        <title>Genome assembly of the Korean intertidal mud-creeper Batillaria attramentaria.</title>
        <authorList>
            <person name="Patra A.K."/>
            <person name="Ho P.T."/>
            <person name="Jun S."/>
            <person name="Lee S.J."/>
            <person name="Kim Y."/>
            <person name="Won Y.J."/>
        </authorList>
    </citation>
    <scope>NUCLEOTIDE SEQUENCE [LARGE SCALE GENOMIC DNA]</scope>
    <source>
        <strain evidence="2">Wonlab-2016</strain>
    </source>
</reference>
<dbReference type="AlphaFoldDB" id="A0ABD0K5N9"/>
<proteinExistence type="predicted"/>
<accession>A0ABD0K5N9</accession>
<evidence type="ECO:0000256" key="1">
    <source>
        <dbReference type="SAM" id="Phobius"/>
    </source>
</evidence>
<evidence type="ECO:0000313" key="2">
    <source>
        <dbReference type="EMBL" id="KAK7482246.1"/>
    </source>
</evidence>
<name>A0ABD0K5N9_9CAEN</name>
<gene>
    <name evidence="2" type="ORF">BaRGS_00026489</name>
</gene>
<comment type="caution">
    <text evidence="2">The sequence shown here is derived from an EMBL/GenBank/DDBJ whole genome shotgun (WGS) entry which is preliminary data.</text>
</comment>
<sequence>MAERDSVDMQAGKDPKDIAVAVYDSSEEICPKKLSKLEARSRSSLYCYLYGYVFCAVAWETLVLVTSVLLLVWVRILCCGMGTPSAGHLCTATCMGTYFVLWDGKP</sequence>
<dbReference type="Proteomes" id="UP001519460">
    <property type="component" value="Unassembled WGS sequence"/>
</dbReference>
<organism evidence="2 3">
    <name type="scientific">Batillaria attramentaria</name>
    <dbReference type="NCBI Taxonomy" id="370345"/>
    <lineage>
        <taxon>Eukaryota</taxon>
        <taxon>Metazoa</taxon>
        <taxon>Spiralia</taxon>
        <taxon>Lophotrochozoa</taxon>
        <taxon>Mollusca</taxon>
        <taxon>Gastropoda</taxon>
        <taxon>Caenogastropoda</taxon>
        <taxon>Sorbeoconcha</taxon>
        <taxon>Cerithioidea</taxon>
        <taxon>Batillariidae</taxon>
        <taxon>Batillaria</taxon>
    </lineage>
</organism>
<keyword evidence="1" id="KW-0472">Membrane</keyword>